<protein>
    <submittedName>
        <fullName evidence="4">Arginine-binding extracellular protein ArtP</fullName>
    </submittedName>
</protein>
<dbReference type="InterPro" id="IPR001638">
    <property type="entry name" value="Solute-binding_3/MltF_N"/>
</dbReference>
<feature type="chain" id="PRO_5019348286" evidence="2">
    <location>
        <begin position="29"/>
        <end position="288"/>
    </location>
</feature>
<dbReference type="EMBL" id="UFQC01000013">
    <property type="protein sequence ID" value="SSW67944.1"/>
    <property type="molecule type" value="Genomic_DNA"/>
</dbReference>
<gene>
    <name evidence="4" type="primary">artP_2</name>
    <name evidence="4" type="ORF">AVE30378_02828</name>
</gene>
<name>A0A446CJ57_9BURK</name>
<evidence type="ECO:0000259" key="3">
    <source>
        <dbReference type="SMART" id="SM00062"/>
    </source>
</evidence>
<dbReference type="AlphaFoldDB" id="A0A446CJ57"/>
<keyword evidence="1 2" id="KW-0732">Signal</keyword>
<dbReference type="PANTHER" id="PTHR35936:SF17">
    <property type="entry name" value="ARGININE-BINDING EXTRACELLULAR PROTEIN ARTP"/>
    <property type="match status" value="1"/>
</dbReference>
<evidence type="ECO:0000256" key="2">
    <source>
        <dbReference type="SAM" id="SignalP"/>
    </source>
</evidence>
<sequence>MQQQNKGSRVLARWAAAAVLAMSLPAAAQGGAAAASLPAPGQSPRIDAIRKAGELRVGVLQNAPWLIQDLSGKSGEAWSGPAWLLAKEYAKQLGVKLTAVPVSHETKVPVLAANQVDMTISPLAETPERLKVVDFVLYSATSVCMFGRAGNDKLAKVKAVEDLNQPDITIAYFTGGAEEAWVKERFPKARLRAVANSGATAPIEEIMARRADAAPINRVPWVGLNRKVRGLVVFPAEANCQQSTEKASPVGLAVDKNQPGYLAWLRQVAATMKPALDADEMRIIEQTQ</sequence>
<dbReference type="Pfam" id="PF00497">
    <property type="entry name" value="SBP_bac_3"/>
    <property type="match status" value="1"/>
</dbReference>
<dbReference type="SUPFAM" id="SSF53850">
    <property type="entry name" value="Periplasmic binding protein-like II"/>
    <property type="match status" value="1"/>
</dbReference>
<feature type="domain" description="Solute-binding protein family 3/N-terminal" evidence="3">
    <location>
        <begin position="54"/>
        <end position="279"/>
    </location>
</feature>
<accession>A0A446CJ57</accession>
<dbReference type="SMART" id="SM00062">
    <property type="entry name" value="PBPb"/>
    <property type="match status" value="1"/>
</dbReference>
<feature type="signal peptide" evidence="2">
    <location>
        <begin position="1"/>
        <end position="28"/>
    </location>
</feature>
<evidence type="ECO:0000256" key="1">
    <source>
        <dbReference type="ARBA" id="ARBA00022729"/>
    </source>
</evidence>
<organism evidence="4 5">
    <name type="scientific">Achromobacter veterisilvae</name>
    <dbReference type="NCBI Taxonomy" id="2069367"/>
    <lineage>
        <taxon>Bacteria</taxon>
        <taxon>Pseudomonadati</taxon>
        <taxon>Pseudomonadota</taxon>
        <taxon>Betaproteobacteria</taxon>
        <taxon>Burkholderiales</taxon>
        <taxon>Alcaligenaceae</taxon>
        <taxon>Achromobacter</taxon>
    </lineage>
</organism>
<evidence type="ECO:0000313" key="4">
    <source>
        <dbReference type="EMBL" id="SSW67944.1"/>
    </source>
</evidence>
<reference evidence="4 5" key="1">
    <citation type="submission" date="2018-07" db="EMBL/GenBank/DDBJ databases">
        <authorList>
            <person name="Peeters C."/>
        </authorList>
    </citation>
    <scope>NUCLEOTIDE SEQUENCE [LARGE SCALE GENOMIC DNA]</scope>
    <source>
        <strain evidence="4 5">LMG 30378</strain>
    </source>
</reference>
<dbReference type="RefSeq" id="WP_129241528.1">
    <property type="nucleotide sequence ID" value="NZ_UFQC01000013.1"/>
</dbReference>
<dbReference type="PANTHER" id="PTHR35936">
    <property type="entry name" value="MEMBRANE-BOUND LYTIC MUREIN TRANSGLYCOSYLASE F"/>
    <property type="match status" value="1"/>
</dbReference>
<evidence type="ECO:0000313" key="5">
    <source>
        <dbReference type="Proteomes" id="UP000289465"/>
    </source>
</evidence>
<dbReference type="Proteomes" id="UP000289465">
    <property type="component" value="Unassembled WGS sequence"/>
</dbReference>
<proteinExistence type="predicted"/>
<dbReference type="OrthoDB" id="8662276at2"/>
<dbReference type="Gene3D" id="3.40.190.10">
    <property type="entry name" value="Periplasmic binding protein-like II"/>
    <property type="match status" value="2"/>
</dbReference>